<keyword evidence="1" id="KW-0472">Membrane</keyword>
<protein>
    <recommendedName>
        <fullName evidence="3">Extracellular solute-binding protein</fullName>
    </recommendedName>
</protein>
<keyword evidence="1" id="KW-1133">Transmembrane helix</keyword>
<reference evidence="2" key="1">
    <citation type="submission" date="2018-05" db="EMBL/GenBank/DDBJ databases">
        <authorList>
            <person name="Lanie J.A."/>
            <person name="Ng W.-L."/>
            <person name="Kazmierczak K.M."/>
            <person name="Andrzejewski T.M."/>
            <person name="Davidsen T.M."/>
            <person name="Wayne K.J."/>
            <person name="Tettelin H."/>
            <person name="Glass J.I."/>
            <person name="Rusch D."/>
            <person name="Podicherti R."/>
            <person name="Tsui H.-C.T."/>
            <person name="Winkler M.E."/>
        </authorList>
    </citation>
    <scope>NUCLEOTIDE SEQUENCE</scope>
</reference>
<name>A0A382NAD7_9ZZZZ</name>
<accession>A0A382NAD7</accession>
<evidence type="ECO:0008006" key="3">
    <source>
        <dbReference type="Google" id="ProtNLM"/>
    </source>
</evidence>
<organism evidence="2">
    <name type="scientific">marine metagenome</name>
    <dbReference type="NCBI Taxonomy" id="408172"/>
    <lineage>
        <taxon>unclassified sequences</taxon>
        <taxon>metagenomes</taxon>
        <taxon>ecological metagenomes</taxon>
    </lineage>
</organism>
<dbReference type="EMBL" id="UINC01098620">
    <property type="protein sequence ID" value="SVC57285.1"/>
    <property type="molecule type" value="Genomic_DNA"/>
</dbReference>
<keyword evidence="1" id="KW-0812">Transmembrane</keyword>
<dbReference type="AlphaFoldDB" id="A0A382NAD7"/>
<sequence length="106" mass="12226">MFIINKLVKIKYLINIIIFISIFPFAINAKDQIELDFMVFETPNLPAEFWDDAIARTISEFPEYKINKIVPPNVGTMGDYLKQLQATDQFPDVMMSNFAVAEFIEA</sequence>
<evidence type="ECO:0000256" key="1">
    <source>
        <dbReference type="SAM" id="Phobius"/>
    </source>
</evidence>
<feature type="non-terminal residue" evidence="2">
    <location>
        <position position="106"/>
    </location>
</feature>
<proteinExistence type="predicted"/>
<gene>
    <name evidence="2" type="ORF">METZ01_LOCUS310139</name>
</gene>
<evidence type="ECO:0000313" key="2">
    <source>
        <dbReference type="EMBL" id="SVC57285.1"/>
    </source>
</evidence>
<feature type="transmembrane region" description="Helical" evidence="1">
    <location>
        <begin position="12"/>
        <end position="29"/>
    </location>
</feature>